<keyword evidence="2" id="KW-1185">Reference proteome</keyword>
<evidence type="ECO:0000313" key="1">
    <source>
        <dbReference type="EMBL" id="MDN4525817.1"/>
    </source>
</evidence>
<protein>
    <submittedName>
        <fullName evidence="1">Uncharacterized protein</fullName>
    </submittedName>
</protein>
<dbReference type="RefSeq" id="WP_301166847.1">
    <property type="nucleotide sequence ID" value="NZ_JAUHTR010000008.1"/>
</dbReference>
<organism evidence="1 2">
    <name type="scientific">Fictibacillus fluitans</name>
    <dbReference type="NCBI Taxonomy" id="3058422"/>
    <lineage>
        <taxon>Bacteria</taxon>
        <taxon>Bacillati</taxon>
        <taxon>Bacillota</taxon>
        <taxon>Bacilli</taxon>
        <taxon>Bacillales</taxon>
        <taxon>Fictibacillaceae</taxon>
        <taxon>Fictibacillus</taxon>
    </lineage>
</organism>
<name>A0ABT8HYG8_9BACL</name>
<proteinExistence type="predicted"/>
<comment type="caution">
    <text evidence="1">The sequence shown here is derived from an EMBL/GenBank/DDBJ whole genome shotgun (WGS) entry which is preliminary data.</text>
</comment>
<gene>
    <name evidence="1" type="ORF">QYB97_15130</name>
</gene>
<dbReference type="Proteomes" id="UP001172721">
    <property type="component" value="Unassembled WGS sequence"/>
</dbReference>
<reference evidence="1" key="1">
    <citation type="submission" date="2023-07" db="EMBL/GenBank/DDBJ databases">
        <title>Fictibacillus sp. isolated from freshwater pond.</title>
        <authorList>
            <person name="Kirdat K."/>
            <person name="Bhat A."/>
            <person name="Mourya A."/>
            <person name="Yadav A."/>
        </authorList>
    </citation>
    <scope>NUCLEOTIDE SEQUENCE</scope>
    <source>
        <strain evidence="1">NE201</strain>
    </source>
</reference>
<sequence>MIWLIVFTPVAILLVAAVMIERKGKKSINMEHDHQHITEEGNAIREGALHQAKNNNNIGI</sequence>
<accession>A0ABT8HYG8</accession>
<evidence type="ECO:0000313" key="2">
    <source>
        <dbReference type="Proteomes" id="UP001172721"/>
    </source>
</evidence>
<dbReference type="EMBL" id="JAUHTR010000008">
    <property type="protein sequence ID" value="MDN4525817.1"/>
    <property type="molecule type" value="Genomic_DNA"/>
</dbReference>